<comment type="subcellular location">
    <subcellularLocation>
        <location evidence="1">Cell inner membrane</location>
    </subcellularLocation>
</comment>
<evidence type="ECO:0000313" key="10">
    <source>
        <dbReference type="EMBL" id="MBC8361143.1"/>
    </source>
</evidence>
<sequence length="555" mass="60492">MNEPNNNKTLLANVPDAVVHTKKSFSIVWLVPIVAALIGGWLAYTAISEKGPTITIAFKSAEGLEAQKTKIKYKNVEIGQVESIGFNKDLSRVVVTAKLVKGAEKYLTTNTRFWIFRAHIGTTGVYGLGTLFSGAYIGVDPGKGGAPVLEFEGLDTPPVVTTDLPGRHFLLNAETLSSLDIGSPVYFRQIKVGQVVAHNLAEDGKSVTINIFINSPYHKFVYKNTRFWNAGGLNVSVDATGVKVDTESFVTMMIGGIAFETPVNLETGIPAEDGDRFTLYRNHKSIYEKTYQKKAYWVLHFSGSVGGLAAGAPVKFRGIQVGKVVDIRMEFSMKNKAIRIPVLIEIEPERITVIGAQPKDEDRLKITEHLVSKGLRAQLKMGNLLTGQMFIELDMQPNAPPQSIVWSGEYPELPTMPTPIETIATGLARLIDRLDKLPIEQIGQDLQDAVQGTGRLVNSPELQKALHSLNEALKQLNELAANLNTDTAPAVGTTLEQTRKTLAAVEKVLGSDSSLNQEARRALEELAAAAGAIRTLADYLERHPEALLRGKGNSQ</sequence>
<feature type="domain" description="Mce/MlaD" evidence="9">
    <location>
        <begin position="303"/>
        <end position="395"/>
    </location>
</feature>
<evidence type="ECO:0000256" key="7">
    <source>
        <dbReference type="SAM" id="Coils"/>
    </source>
</evidence>
<name>A0A8J6NW42_9BACT</name>
<accession>A0A8J6NW42</accession>
<gene>
    <name evidence="10" type="ORF">H8E23_07075</name>
</gene>
<organism evidence="10 11">
    <name type="scientific">Candidatus Desulfatibia profunda</name>
    <dbReference type="NCBI Taxonomy" id="2841695"/>
    <lineage>
        <taxon>Bacteria</taxon>
        <taxon>Pseudomonadati</taxon>
        <taxon>Thermodesulfobacteriota</taxon>
        <taxon>Desulfobacteria</taxon>
        <taxon>Desulfobacterales</taxon>
        <taxon>Desulfobacterales incertae sedis</taxon>
        <taxon>Candidatus Desulfatibia</taxon>
    </lineage>
</organism>
<keyword evidence="6 8" id="KW-0472">Membrane</keyword>
<keyword evidence="3" id="KW-0997">Cell inner membrane</keyword>
<evidence type="ECO:0000256" key="1">
    <source>
        <dbReference type="ARBA" id="ARBA00004533"/>
    </source>
</evidence>
<dbReference type="InterPro" id="IPR051800">
    <property type="entry name" value="PqiA-PqiB_transport"/>
</dbReference>
<feature type="domain" description="Mce/MlaD" evidence="9">
    <location>
        <begin position="51"/>
        <end position="142"/>
    </location>
</feature>
<evidence type="ECO:0000256" key="6">
    <source>
        <dbReference type="ARBA" id="ARBA00023136"/>
    </source>
</evidence>
<dbReference type="Proteomes" id="UP000603434">
    <property type="component" value="Unassembled WGS sequence"/>
</dbReference>
<dbReference type="PANTHER" id="PTHR30462">
    <property type="entry name" value="INTERMEMBRANE TRANSPORT PROTEIN PQIB-RELATED"/>
    <property type="match status" value="1"/>
</dbReference>
<reference evidence="10 11" key="1">
    <citation type="submission" date="2020-08" db="EMBL/GenBank/DDBJ databases">
        <title>Bridging the membrane lipid divide: bacteria of the FCB group superphylum have the potential to synthesize archaeal ether lipids.</title>
        <authorList>
            <person name="Villanueva L."/>
            <person name="Von Meijenfeldt F.A.B."/>
            <person name="Westbye A.B."/>
            <person name="Yadav S."/>
            <person name="Hopmans E.C."/>
            <person name="Dutilh B.E."/>
            <person name="Sinninghe Damste J.S."/>
        </authorList>
    </citation>
    <scope>NUCLEOTIDE SEQUENCE [LARGE SCALE GENOMIC DNA]</scope>
    <source>
        <strain evidence="10">NIOZ-UU30</strain>
    </source>
</reference>
<protein>
    <submittedName>
        <fullName evidence="10">MCE family protein</fullName>
    </submittedName>
</protein>
<evidence type="ECO:0000259" key="9">
    <source>
        <dbReference type="Pfam" id="PF02470"/>
    </source>
</evidence>
<dbReference type="GO" id="GO:0005886">
    <property type="term" value="C:plasma membrane"/>
    <property type="evidence" value="ECO:0007669"/>
    <property type="project" value="UniProtKB-SubCell"/>
</dbReference>
<feature type="transmembrane region" description="Helical" evidence="8">
    <location>
        <begin position="27"/>
        <end position="47"/>
    </location>
</feature>
<keyword evidence="4 8" id="KW-0812">Transmembrane</keyword>
<evidence type="ECO:0000256" key="4">
    <source>
        <dbReference type="ARBA" id="ARBA00022692"/>
    </source>
</evidence>
<comment type="caution">
    <text evidence="10">The sequence shown here is derived from an EMBL/GenBank/DDBJ whole genome shotgun (WGS) entry which is preliminary data.</text>
</comment>
<dbReference type="PANTHER" id="PTHR30462:SF0">
    <property type="entry name" value="INTERMEMBRANE TRANSPORT PROTEIN YEBT"/>
    <property type="match status" value="1"/>
</dbReference>
<keyword evidence="2" id="KW-1003">Cell membrane</keyword>
<proteinExistence type="predicted"/>
<evidence type="ECO:0000313" key="11">
    <source>
        <dbReference type="Proteomes" id="UP000603434"/>
    </source>
</evidence>
<dbReference type="AlphaFoldDB" id="A0A8J6NW42"/>
<evidence type="ECO:0000256" key="2">
    <source>
        <dbReference type="ARBA" id="ARBA00022475"/>
    </source>
</evidence>
<evidence type="ECO:0000256" key="5">
    <source>
        <dbReference type="ARBA" id="ARBA00022989"/>
    </source>
</evidence>
<evidence type="ECO:0000256" key="8">
    <source>
        <dbReference type="SAM" id="Phobius"/>
    </source>
</evidence>
<keyword evidence="5 8" id="KW-1133">Transmembrane helix</keyword>
<keyword evidence="7" id="KW-0175">Coiled coil</keyword>
<dbReference type="InterPro" id="IPR003399">
    <property type="entry name" value="Mce/MlaD"/>
</dbReference>
<feature type="coiled-coil region" evidence="7">
    <location>
        <begin position="459"/>
        <end position="486"/>
    </location>
</feature>
<dbReference type="EMBL" id="JACNJH010000124">
    <property type="protein sequence ID" value="MBC8361143.1"/>
    <property type="molecule type" value="Genomic_DNA"/>
</dbReference>
<dbReference type="Pfam" id="PF02470">
    <property type="entry name" value="MlaD"/>
    <property type="match status" value="3"/>
</dbReference>
<evidence type="ECO:0000256" key="3">
    <source>
        <dbReference type="ARBA" id="ARBA00022519"/>
    </source>
</evidence>
<feature type="domain" description="Mce/MlaD" evidence="9">
    <location>
        <begin position="167"/>
        <end position="226"/>
    </location>
</feature>